<reference evidence="1 2" key="1">
    <citation type="submission" date="2017-06" db="EMBL/GenBank/DDBJ databases">
        <title>Genome of Fusarium nygamai isolate CS10214.</title>
        <authorList>
            <person name="Gardiner D.M."/>
            <person name="Obanor F."/>
            <person name="Kazan K."/>
        </authorList>
    </citation>
    <scope>NUCLEOTIDE SEQUENCE [LARGE SCALE GENOMIC DNA]</scope>
    <source>
        <strain evidence="1 2">CS10214</strain>
    </source>
</reference>
<proteinExistence type="predicted"/>
<protein>
    <submittedName>
        <fullName evidence="1">Uncharacterized protein</fullName>
    </submittedName>
</protein>
<keyword evidence="2" id="KW-1185">Reference proteome</keyword>
<evidence type="ECO:0000313" key="2">
    <source>
        <dbReference type="Proteomes" id="UP000236664"/>
    </source>
</evidence>
<sequence length="55" mass="6237">MIEKYPLVNKYWEGKKPDIQNIDIPMYVLASCPTGLHTEVGSKAENTLIEDIWSG</sequence>
<comment type="caution">
    <text evidence="1">The sequence shown here is derived from an EMBL/GenBank/DDBJ whole genome shotgun (WGS) entry which is preliminary data.</text>
</comment>
<name>A0A2K0VV06_GIBNY</name>
<accession>A0A2K0VV06</accession>
<dbReference type="Gene3D" id="3.40.50.1820">
    <property type="entry name" value="alpha/beta hydrolase"/>
    <property type="match status" value="1"/>
</dbReference>
<gene>
    <name evidence="1" type="ORF">FNYG_12812</name>
</gene>
<dbReference type="AlphaFoldDB" id="A0A2K0VV06"/>
<dbReference type="EMBL" id="MTQA01000241">
    <property type="protein sequence ID" value="PNP73853.1"/>
    <property type="molecule type" value="Genomic_DNA"/>
</dbReference>
<evidence type="ECO:0000313" key="1">
    <source>
        <dbReference type="EMBL" id="PNP73853.1"/>
    </source>
</evidence>
<dbReference type="InterPro" id="IPR029058">
    <property type="entry name" value="AB_hydrolase_fold"/>
</dbReference>
<dbReference type="Proteomes" id="UP000236664">
    <property type="component" value="Unassembled WGS sequence"/>
</dbReference>
<dbReference type="Gene3D" id="1.10.3020.20">
    <property type="match status" value="1"/>
</dbReference>
<organism evidence="1 2">
    <name type="scientific">Gibberella nygamai</name>
    <name type="common">Bean root rot disease fungus</name>
    <name type="synonym">Fusarium nygamai</name>
    <dbReference type="NCBI Taxonomy" id="42673"/>
    <lineage>
        <taxon>Eukaryota</taxon>
        <taxon>Fungi</taxon>
        <taxon>Dikarya</taxon>
        <taxon>Ascomycota</taxon>
        <taxon>Pezizomycotina</taxon>
        <taxon>Sordariomycetes</taxon>
        <taxon>Hypocreomycetidae</taxon>
        <taxon>Hypocreales</taxon>
        <taxon>Nectriaceae</taxon>
        <taxon>Fusarium</taxon>
        <taxon>Fusarium fujikuroi species complex</taxon>
    </lineage>
</organism>